<dbReference type="EMBL" id="JAPVEA010000001">
    <property type="protein sequence ID" value="KAJ5465308.1"/>
    <property type="molecule type" value="Genomic_DNA"/>
</dbReference>
<evidence type="ECO:0000313" key="1">
    <source>
        <dbReference type="EMBL" id="KAJ5465308.1"/>
    </source>
</evidence>
<accession>A0AAD6CHN8</accession>
<dbReference type="AlphaFoldDB" id="A0AAD6CHN8"/>
<reference evidence="1" key="1">
    <citation type="submission" date="2022-12" db="EMBL/GenBank/DDBJ databases">
        <authorList>
            <person name="Petersen C."/>
        </authorList>
    </citation>
    <scope>NUCLEOTIDE SEQUENCE</scope>
    <source>
        <strain evidence="1">IBT 16125</strain>
    </source>
</reference>
<dbReference type="Proteomes" id="UP001213681">
    <property type="component" value="Unassembled WGS sequence"/>
</dbReference>
<reference evidence="1" key="2">
    <citation type="journal article" date="2023" name="IMA Fungus">
        <title>Comparative genomic study of the Penicillium genus elucidates a diverse pangenome and 15 lateral gene transfer events.</title>
        <authorList>
            <person name="Petersen C."/>
            <person name="Sorensen T."/>
            <person name="Nielsen M.R."/>
            <person name="Sondergaard T.E."/>
            <person name="Sorensen J.L."/>
            <person name="Fitzpatrick D.A."/>
            <person name="Frisvad J.C."/>
            <person name="Nielsen K.L."/>
        </authorList>
    </citation>
    <scope>NUCLEOTIDE SEQUENCE</scope>
    <source>
        <strain evidence="1">IBT 16125</strain>
    </source>
</reference>
<keyword evidence="2" id="KW-1185">Reference proteome</keyword>
<gene>
    <name evidence="1" type="ORF">N7458_000994</name>
</gene>
<dbReference type="GeneID" id="81594631"/>
<protein>
    <submittedName>
        <fullName evidence="1">Uncharacterized protein</fullName>
    </submittedName>
</protein>
<organism evidence="1 2">
    <name type="scientific">Penicillium daleae</name>
    <dbReference type="NCBI Taxonomy" id="63821"/>
    <lineage>
        <taxon>Eukaryota</taxon>
        <taxon>Fungi</taxon>
        <taxon>Dikarya</taxon>
        <taxon>Ascomycota</taxon>
        <taxon>Pezizomycotina</taxon>
        <taxon>Eurotiomycetes</taxon>
        <taxon>Eurotiomycetidae</taxon>
        <taxon>Eurotiales</taxon>
        <taxon>Aspergillaceae</taxon>
        <taxon>Penicillium</taxon>
    </lineage>
</organism>
<proteinExistence type="predicted"/>
<evidence type="ECO:0000313" key="2">
    <source>
        <dbReference type="Proteomes" id="UP001213681"/>
    </source>
</evidence>
<sequence>MAFKYASRLPMIPKPSISKVRWEIHVDIGIPNDYRSYCFKSEVSVYNIQLPPNSSKQLFLKRVYAIVSAFLVEAGGVGTVDRMAENSFGSYA</sequence>
<comment type="caution">
    <text evidence="1">The sequence shown here is derived from an EMBL/GenBank/DDBJ whole genome shotgun (WGS) entry which is preliminary data.</text>
</comment>
<name>A0AAD6CHN8_9EURO</name>
<dbReference type="RefSeq" id="XP_056772155.1">
    <property type="nucleotide sequence ID" value="XM_056904388.1"/>
</dbReference>